<organism evidence="2 3">
    <name type="scientific">Mucor saturninus</name>
    <dbReference type="NCBI Taxonomy" id="64648"/>
    <lineage>
        <taxon>Eukaryota</taxon>
        <taxon>Fungi</taxon>
        <taxon>Fungi incertae sedis</taxon>
        <taxon>Mucoromycota</taxon>
        <taxon>Mucoromycotina</taxon>
        <taxon>Mucoromycetes</taxon>
        <taxon>Mucorales</taxon>
        <taxon>Mucorineae</taxon>
        <taxon>Mucoraceae</taxon>
        <taxon>Mucor</taxon>
    </lineage>
</organism>
<accession>A0A8H7UZ08</accession>
<reference evidence="2" key="1">
    <citation type="submission" date="2020-12" db="EMBL/GenBank/DDBJ databases">
        <title>Metabolic potential, ecology and presence of endohyphal bacteria is reflected in genomic diversity of Mucoromycotina.</title>
        <authorList>
            <person name="Muszewska A."/>
            <person name="Okrasinska A."/>
            <person name="Steczkiewicz K."/>
            <person name="Drgas O."/>
            <person name="Orlowska M."/>
            <person name="Perlinska-Lenart U."/>
            <person name="Aleksandrzak-Piekarczyk T."/>
            <person name="Szatraj K."/>
            <person name="Zielenkiewicz U."/>
            <person name="Pilsyk S."/>
            <person name="Malc E."/>
            <person name="Mieczkowski P."/>
            <person name="Kruszewska J.S."/>
            <person name="Biernat P."/>
            <person name="Pawlowska J."/>
        </authorList>
    </citation>
    <scope>NUCLEOTIDE SEQUENCE</scope>
    <source>
        <strain evidence="2">WA0000017839</strain>
    </source>
</reference>
<name>A0A8H7UZ08_9FUNG</name>
<dbReference type="AlphaFoldDB" id="A0A8H7UZ08"/>
<keyword evidence="3" id="KW-1185">Reference proteome</keyword>
<evidence type="ECO:0000313" key="2">
    <source>
        <dbReference type="EMBL" id="KAG2203946.1"/>
    </source>
</evidence>
<dbReference type="EMBL" id="JAEPRD010000048">
    <property type="protein sequence ID" value="KAG2203946.1"/>
    <property type="molecule type" value="Genomic_DNA"/>
</dbReference>
<protein>
    <submittedName>
        <fullName evidence="2">Uncharacterized protein</fullName>
    </submittedName>
</protein>
<comment type="caution">
    <text evidence="2">The sequence shown here is derived from an EMBL/GenBank/DDBJ whole genome shotgun (WGS) entry which is preliminary data.</text>
</comment>
<dbReference type="Proteomes" id="UP000603453">
    <property type="component" value="Unassembled WGS sequence"/>
</dbReference>
<gene>
    <name evidence="2" type="ORF">INT47_007529</name>
</gene>
<evidence type="ECO:0000313" key="3">
    <source>
        <dbReference type="Proteomes" id="UP000603453"/>
    </source>
</evidence>
<evidence type="ECO:0000256" key="1">
    <source>
        <dbReference type="SAM" id="MobiDB-lite"/>
    </source>
</evidence>
<proteinExistence type="predicted"/>
<sequence length="52" mass="6213">MQNRAELYNPFIPNKHREGTNNKTDQVQKQVDEVVGIMRKDREPRRQIPEHA</sequence>
<feature type="region of interest" description="Disordered" evidence="1">
    <location>
        <begin position="1"/>
        <end position="28"/>
    </location>
</feature>